<dbReference type="InterPro" id="IPR006553">
    <property type="entry name" value="Leu-rich_rpt_Cys-con_subtyp"/>
</dbReference>
<comment type="caution">
    <text evidence="2">The sequence shown here is derived from an EMBL/GenBank/DDBJ whole genome shotgun (WGS) entry which is preliminary data.</text>
</comment>
<accession>A0A8H3R4L0</accession>
<dbReference type="SMART" id="SM00367">
    <property type="entry name" value="LRR_CC"/>
    <property type="match status" value="4"/>
</dbReference>
<dbReference type="AlphaFoldDB" id="A0A8H3R4L0"/>
<dbReference type="EMBL" id="BLAL01000315">
    <property type="protein sequence ID" value="GET02683.1"/>
    <property type="molecule type" value="Genomic_DNA"/>
</dbReference>
<sequence length="154" mass="17764">MRNIIFPFFYYKLVLDGDINGIIDSCPNIVYLNYSVTCKLDINDTTFINIVQSYPNLIKLELFKCGYISDKAIKKIAKSYSRLEHFNLRVCHLISEETICIIVRSCQKLRFLDLMQCSISDTAVKQIVKSSHKLEYLNIFGCDYITDLGIRAIA</sequence>
<name>A0A8H3R4L0_9GLOM</name>
<evidence type="ECO:0000313" key="2">
    <source>
        <dbReference type="EMBL" id="GET02683.1"/>
    </source>
</evidence>
<dbReference type="OrthoDB" id="550575at2759"/>
<gene>
    <name evidence="2" type="ORF">RCL2_002905700</name>
</gene>
<dbReference type="Proteomes" id="UP000615446">
    <property type="component" value="Unassembled WGS sequence"/>
</dbReference>
<dbReference type="SUPFAM" id="SSF52047">
    <property type="entry name" value="RNI-like"/>
    <property type="match status" value="1"/>
</dbReference>
<dbReference type="InterPro" id="IPR032675">
    <property type="entry name" value="LRR_dom_sf"/>
</dbReference>
<dbReference type="Pfam" id="PF25372">
    <property type="entry name" value="DUF7885"/>
    <property type="match status" value="1"/>
</dbReference>
<reference evidence="2" key="1">
    <citation type="submission" date="2019-10" db="EMBL/GenBank/DDBJ databases">
        <title>Conservation and host-specific expression of non-tandemly repeated heterogenous ribosome RNA gene in arbuscular mycorrhizal fungi.</title>
        <authorList>
            <person name="Maeda T."/>
            <person name="Kobayashi Y."/>
            <person name="Nakagawa T."/>
            <person name="Ezawa T."/>
            <person name="Yamaguchi K."/>
            <person name="Bino T."/>
            <person name="Nishimoto Y."/>
            <person name="Shigenobu S."/>
            <person name="Kawaguchi M."/>
        </authorList>
    </citation>
    <scope>NUCLEOTIDE SEQUENCE</scope>
    <source>
        <strain evidence="2">HR1</strain>
    </source>
</reference>
<evidence type="ECO:0000313" key="3">
    <source>
        <dbReference type="Proteomes" id="UP000615446"/>
    </source>
</evidence>
<proteinExistence type="predicted"/>
<evidence type="ECO:0000259" key="1">
    <source>
        <dbReference type="Pfam" id="PF25372"/>
    </source>
</evidence>
<feature type="domain" description="F-box/LRR-repeat protein 15-like leucin rich repeat" evidence="1">
    <location>
        <begin position="42"/>
        <end position="153"/>
    </location>
</feature>
<dbReference type="InterPro" id="IPR057207">
    <property type="entry name" value="FBXL15_LRR"/>
</dbReference>
<organism evidence="2 3">
    <name type="scientific">Rhizophagus clarus</name>
    <dbReference type="NCBI Taxonomy" id="94130"/>
    <lineage>
        <taxon>Eukaryota</taxon>
        <taxon>Fungi</taxon>
        <taxon>Fungi incertae sedis</taxon>
        <taxon>Mucoromycota</taxon>
        <taxon>Glomeromycotina</taxon>
        <taxon>Glomeromycetes</taxon>
        <taxon>Glomerales</taxon>
        <taxon>Glomeraceae</taxon>
        <taxon>Rhizophagus</taxon>
    </lineage>
</organism>
<dbReference type="GO" id="GO:0031146">
    <property type="term" value="P:SCF-dependent proteasomal ubiquitin-dependent protein catabolic process"/>
    <property type="evidence" value="ECO:0007669"/>
    <property type="project" value="TreeGrafter"/>
</dbReference>
<dbReference type="Gene3D" id="3.80.10.10">
    <property type="entry name" value="Ribonuclease Inhibitor"/>
    <property type="match status" value="1"/>
</dbReference>
<dbReference type="PANTHER" id="PTHR13318">
    <property type="entry name" value="PARTNER OF PAIRED, ISOFORM B-RELATED"/>
    <property type="match status" value="1"/>
</dbReference>
<protein>
    <submittedName>
        <fullName evidence="2">F-box/LRR-repeat protein 7</fullName>
    </submittedName>
</protein>
<dbReference type="GO" id="GO:0019005">
    <property type="term" value="C:SCF ubiquitin ligase complex"/>
    <property type="evidence" value="ECO:0007669"/>
    <property type="project" value="TreeGrafter"/>
</dbReference>